<name>A0A7Z0WPB1_9PSEU</name>
<sequence length="256" mass="26252">MRALRAAVLAELTKARTVRSTWWSLGIAVVLSIGLSGLLSLSLRDAPLAPGTVWDPVRFGYFGVTIGLIVLVVFGVLLVSTEFTTGTISASLAAVPRRGVFLGAKALAGTAIALVVSVVIGFGAFLLAQPLLGERGTTLGEPGVLRAVLGACTFLTLMSVFAMGLAAILRSTPLCLGILIPVLFLNSQGLANLPAIRAVTQFLPDQVGLVMMSGVAQPADGLGHTDFGPGAATLILLGWALAALAGGFVAVHRRDA</sequence>
<feature type="transmembrane region" description="Helical" evidence="1">
    <location>
        <begin position="100"/>
        <end position="127"/>
    </location>
</feature>
<feature type="transmembrane region" description="Helical" evidence="1">
    <location>
        <begin position="59"/>
        <end position="79"/>
    </location>
</feature>
<dbReference type="EMBL" id="MSIF01000003">
    <property type="protein sequence ID" value="OLF12213.1"/>
    <property type="molecule type" value="Genomic_DNA"/>
</dbReference>
<comment type="caution">
    <text evidence="2">The sequence shown here is derived from an EMBL/GenBank/DDBJ whole genome shotgun (WGS) entry which is preliminary data.</text>
</comment>
<feature type="transmembrane region" description="Helical" evidence="1">
    <location>
        <begin position="147"/>
        <end position="169"/>
    </location>
</feature>
<evidence type="ECO:0000313" key="2">
    <source>
        <dbReference type="EMBL" id="OLF12213.1"/>
    </source>
</evidence>
<keyword evidence="1" id="KW-0472">Membrane</keyword>
<feature type="transmembrane region" description="Helical" evidence="1">
    <location>
        <begin position="231"/>
        <end position="251"/>
    </location>
</feature>
<dbReference type="Proteomes" id="UP000185696">
    <property type="component" value="Unassembled WGS sequence"/>
</dbReference>
<accession>A0A7Z0WPB1</accession>
<dbReference type="RefSeq" id="WP_075132404.1">
    <property type="nucleotide sequence ID" value="NZ_MSIF01000003.1"/>
</dbReference>
<evidence type="ECO:0000313" key="3">
    <source>
        <dbReference type="Proteomes" id="UP000185696"/>
    </source>
</evidence>
<dbReference type="AlphaFoldDB" id="A0A7Z0WPB1"/>
<gene>
    <name evidence="2" type="ORF">BLA60_09480</name>
</gene>
<evidence type="ECO:0008006" key="4">
    <source>
        <dbReference type="Google" id="ProtNLM"/>
    </source>
</evidence>
<proteinExistence type="predicted"/>
<protein>
    <recommendedName>
        <fullName evidence="4">ABC transporter permease</fullName>
    </recommendedName>
</protein>
<evidence type="ECO:0000256" key="1">
    <source>
        <dbReference type="SAM" id="Phobius"/>
    </source>
</evidence>
<keyword evidence="1" id="KW-0812">Transmembrane</keyword>
<feature type="transmembrane region" description="Helical" evidence="1">
    <location>
        <begin position="21"/>
        <end position="39"/>
    </location>
</feature>
<keyword evidence="1" id="KW-1133">Transmembrane helix</keyword>
<dbReference type="OrthoDB" id="3297477at2"/>
<feature type="transmembrane region" description="Helical" evidence="1">
    <location>
        <begin position="176"/>
        <end position="196"/>
    </location>
</feature>
<keyword evidence="3" id="KW-1185">Reference proteome</keyword>
<organism evidence="2 3">
    <name type="scientific">Actinophytocola xinjiangensis</name>
    <dbReference type="NCBI Taxonomy" id="485602"/>
    <lineage>
        <taxon>Bacteria</taxon>
        <taxon>Bacillati</taxon>
        <taxon>Actinomycetota</taxon>
        <taxon>Actinomycetes</taxon>
        <taxon>Pseudonocardiales</taxon>
        <taxon>Pseudonocardiaceae</taxon>
    </lineage>
</organism>
<reference evidence="2 3" key="1">
    <citation type="submission" date="2016-12" db="EMBL/GenBank/DDBJ databases">
        <title>The draft genome sequence of Actinophytocola xinjiangensis.</title>
        <authorList>
            <person name="Wang W."/>
            <person name="Yuan L."/>
        </authorList>
    </citation>
    <scope>NUCLEOTIDE SEQUENCE [LARGE SCALE GENOMIC DNA]</scope>
    <source>
        <strain evidence="2 3">CGMCC 4.4663</strain>
    </source>
</reference>